<dbReference type="AlphaFoldDB" id="A0A1Y6M0L1"/>
<organism evidence="1 2">
    <name type="scientific">Zymoseptoria tritici ST99CH_1A5</name>
    <dbReference type="NCBI Taxonomy" id="1276529"/>
    <lineage>
        <taxon>Eukaryota</taxon>
        <taxon>Fungi</taxon>
        <taxon>Dikarya</taxon>
        <taxon>Ascomycota</taxon>
        <taxon>Pezizomycotina</taxon>
        <taxon>Dothideomycetes</taxon>
        <taxon>Dothideomycetidae</taxon>
        <taxon>Mycosphaerellales</taxon>
        <taxon>Mycosphaerellaceae</taxon>
        <taxon>Zymoseptoria</taxon>
    </lineage>
</organism>
<dbReference type="EMBL" id="LT882690">
    <property type="protein sequence ID" value="SMY30173.1"/>
    <property type="molecule type" value="Genomic_DNA"/>
</dbReference>
<evidence type="ECO:0000313" key="2">
    <source>
        <dbReference type="Proteomes" id="UP000215453"/>
    </source>
</evidence>
<proteinExistence type="predicted"/>
<sequence length="480" mass="53343">MVVKSEWWSSRDVVKTDVVKTDVVKTDVVKTDVVKSDVIKSDVIKTESPILQRIAQPSTIVRSTGGSEALLSGDTSDHWDAERYRQLGGGRERDEVESETNLSKRHRVTKEGDQFMAHFREPVMPCELEKASMLEEMGAIGQPGLCKALSDASLTPLKHCSTLVRMMWEGAGGVPVGFESLRAYHGGKHHTDRALHHHLITTTRTRIFRGGVENPNLQGSITREILLDLVYDYKTANPKETPTSAMFILKDDPYFSVPRLDQDPMPQEQDDTEVILTTKGGTTDLHIDNGQSVVSSPVEQSTRIFFFWPPTKGDFEILDEHGTRGGLLKNCCLLMEGGLFYIIGSDDAIRMRSGTIHGLVTIVGGFIATKAYIDQDTLGSMTSWLVHSPSYLQGLDDRGLEEIACTWLKAAEHSPIGGLVKSWPKVEALLGRTIRAKAGLRKQAKEIWLRTHSRMQDKEEIEGQMRGLGILPESRHASRG</sequence>
<reference evidence="1 2" key="1">
    <citation type="submission" date="2016-10" db="EMBL/GenBank/DDBJ databases">
        <authorList>
            <person name="Varghese N."/>
        </authorList>
    </citation>
    <scope>NUCLEOTIDE SEQUENCE [LARGE SCALE GENOMIC DNA]</scope>
</reference>
<accession>A0A1Y6M0L1</accession>
<evidence type="ECO:0008006" key="3">
    <source>
        <dbReference type="Google" id="ProtNLM"/>
    </source>
</evidence>
<evidence type="ECO:0000313" key="1">
    <source>
        <dbReference type="EMBL" id="SMY30173.1"/>
    </source>
</evidence>
<protein>
    <recommendedName>
        <fullName evidence="3">JmjC domain-containing protein</fullName>
    </recommendedName>
</protein>
<dbReference type="Proteomes" id="UP000215453">
    <property type="component" value="Chromosome 15"/>
</dbReference>
<name>A0A1Y6M0L1_ZYMTR</name>
<gene>
    <name evidence="1" type="ORF">ZT1A5_G11623</name>
</gene>